<evidence type="ECO:0000313" key="2">
    <source>
        <dbReference type="EMBL" id="JAH97462.1"/>
    </source>
</evidence>
<keyword evidence="1" id="KW-1133">Transmembrane helix</keyword>
<sequence length="52" mass="5922">MFHLVTNGTLFYPGVPCSRFVYVCAHACVFASWSLQITLLSWNRNVAKPYIV</sequence>
<feature type="transmembrane region" description="Helical" evidence="1">
    <location>
        <begin position="20"/>
        <end position="42"/>
    </location>
</feature>
<keyword evidence="1" id="KW-0812">Transmembrane</keyword>
<evidence type="ECO:0000256" key="1">
    <source>
        <dbReference type="SAM" id="Phobius"/>
    </source>
</evidence>
<name>A0A0E9X414_ANGAN</name>
<accession>A0A0E9X414</accession>
<reference evidence="2" key="2">
    <citation type="journal article" date="2015" name="Fish Shellfish Immunol.">
        <title>Early steps in the European eel (Anguilla anguilla)-Vibrio vulnificus interaction in the gills: Role of the RtxA13 toxin.</title>
        <authorList>
            <person name="Callol A."/>
            <person name="Pajuelo D."/>
            <person name="Ebbesson L."/>
            <person name="Teles M."/>
            <person name="MacKenzie S."/>
            <person name="Amaro C."/>
        </authorList>
    </citation>
    <scope>NUCLEOTIDE SEQUENCE</scope>
</reference>
<dbReference type="AlphaFoldDB" id="A0A0E9X414"/>
<dbReference type="EMBL" id="GBXM01011115">
    <property type="protein sequence ID" value="JAH97462.1"/>
    <property type="molecule type" value="Transcribed_RNA"/>
</dbReference>
<keyword evidence="1" id="KW-0472">Membrane</keyword>
<reference evidence="2" key="1">
    <citation type="submission" date="2014-11" db="EMBL/GenBank/DDBJ databases">
        <authorList>
            <person name="Amaro Gonzalez C."/>
        </authorList>
    </citation>
    <scope>NUCLEOTIDE SEQUENCE</scope>
</reference>
<proteinExistence type="predicted"/>
<organism evidence="2">
    <name type="scientific">Anguilla anguilla</name>
    <name type="common">European freshwater eel</name>
    <name type="synonym">Muraena anguilla</name>
    <dbReference type="NCBI Taxonomy" id="7936"/>
    <lineage>
        <taxon>Eukaryota</taxon>
        <taxon>Metazoa</taxon>
        <taxon>Chordata</taxon>
        <taxon>Craniata</taxon>
        <taxon>Vertebrata</taxon>
        <taxon>Euteleostomi</taxon>
        <taxon>Actinopterygii</taxon>
        <taxon>Neopterygii</taxon>
        <taxon>Teleostei</taxon>
        <taxon>Anguilliformes</taxon>
        <taxon>Anguillidae</taxon>
        <taxon>Anguilla</taxon>
    </lineage>
</organism>
<protein>
    <submittedName>
        <fullName evidence="2">Uncharacterized protein</fullName>
    </submittedName>
</protein>